<dbReference type="Pfam" id="PF00015">
    <property type="entry name" value="MCPsignal"/>
    <property type="match status" value="1"/>
</dbReference>
<dbReference type="GO" id="GO:0007165">
    <property type="term" value="P:signal transduction"/>
    <property type="evidence" value="ECO:0007669"/>
    <property type="project" value="UniProtKB-KW"/>
</dbReference>
<keyword evidence="6" id="KW-0175">Coiled coil</keyword>
<feature type="coiled-coil region" evidence="6">
    <location>
        <begin position="454"/>
        <end position="492"/>
    </location>
</feature>
<evidence type="ECO:0000259" key="10">
    <source>
        <dbReference type="PROSITE" id="PS50885"/>
    </source>
</evidence>
<dbReference type="PROSITE" id="PS50885">
    <property type="entry name" value="HAMP"/>
    <property type="match status" value="1"/>
</dbReference>
<keyword evidence="3 5" id="KW-0807">Transducer</keyword>
<protein>
    <submittedName>
        <fullName evidence="11">HAMP domain-containing protein</fullName>
    </submittedName>
</protein>
<dbReference type="GO" id="GO:0006935">
    <property type="term" value="P:chemotaxis"/>
    <property type="evidence" value="ECO:0007669"/>
    <property type="project" value="UniProtKB-KW"/>
</dbReference>
<evidence type="ECO:0000256" key="8">
    <source>
        <dbReference type="SAM" id="Phobius"/>
    </source>
</evidence>
<keyword evidence="2" id="KW-0145">Chemotaxis</keyword>
<evidence type="ECO:0000256" key="2">
    <source>
        <dbReference type="ARBA" id="ARBA00022500"/>
    </source>
</evidence>
<feature type="domain" description="Methyl-accepting transducer" evidence="9">
    <location>
        <begin position="268"/>
        <end position="483"/>
    </location>
</feature>
<dbReference type="FunFam" id="1.10.287.950:FF:000001">
    <property type="entry name" value="Methyl-accepting chemotaxis sensory transducer"/>
    <property type="match status" value="1"/>
</dbReference>
<comment type="caution">
    <text evidence="11">The sequence shown here is derived from an EMBL/GenBank/DDBJ whole genome shotgun (WGS) entry which is preliminary data.</text>
</comment>
<dbReference type="RefSeq" id="WP_135481738.1">
    <property type="nucleotide sequence ID" value="NZ_SRMF01000001.1"/>
</dbReference>
<dbReference type="SMART" id="SM00304">
    <property type="entry name" value="HAMP"/>
    <property type="match status" value="1"/>
</dbReference>
<dbReference type="SMART" id="SM00283">
    <property type="entry name" value="MA"/>
    <property type="match status" value="1"/>
</dbReference>
<dbReference type="InterPro" id="IPR047347">
    <property type="entry name" value="YvaQ-like_sensor"/>
</dbReference>
<dbReference type="Pfam" id="PF12729">
    <property type="entry name" value="4HB_MCP_1"/>
    <property type="match status" value="1"/>
</dbReference>
<gene>
    <name evidence="11" type="ORF">E4656_05100</name>
</gene>
<dbReference type="AlphaFoldDB" id="A0A4Z0WJ13"/>
<dbReference type="PROSITE" id="PS50111">
    <property type="entry name" value="CHEMOTAXIS_TRANSDUC_2"/>
    <property type="match status" value="1"/>
</dbReference>
<evidence type="ECO:0000259" key="9">
    <source>
        <dbReference type="PROSITE" id="PS50111"/>
    </source>
</evidence>
<dbReference type="OrthoDB" id="9795078at2"/>
<reference evidence="11 12" key="1">
    <citation type="submission" date="2019-04" db="EMBL/GenBank/DDBJ databases">
        <title>Natronospirillum operosus gen. nov., sp. nov., a haloalkaliphilic satellite isolated from decaying biomass of laboratory culture of cyanobacterium Geitlerinema sp. and proposal of Natronospirillaceae fam. nov. and Saccharospirillaceae fam. nov.</title>
        <authorList>
            <person name="Kevbrin V."/>
            <person name="Boltyanskaya Y."/>
            <person name="Koziaeva V."/>
            <person name="Grouzdev D.S."/>
            <person name="Park M."/>
            <person name="Cho J."/>
        </authorList>
    </citation>
    <scope>NUCLEOTIDE SEQUENCE [LARGE SCALE GENOMIC DNA]</scope>
    <source>
        <strain evidence="11 12">G-116</strain>
    </source>
</reference>
<feature type="region of interest" description="Disordered" evidence="7">
    <location>
        <begin position="283"/>
        <end position="338"/>
    </location>
</feature>
<dbReference type="CDD" id="cd06225">
    <property type="entry name" value="HAMP"/>
    <property type="match status" value="1"/>
</dbReference>
<feature type="region of interest" description="Disordered" evidence="7">
    <location>
        <begin position="498"/>
        <end position="541"/>
    </location>
</feature>
<dbReference type="PANTHER" id="PTHR43531">
    <property type="entry name" value="PROTEIN ICFG"/>
    <property type="match status" value="1"/>
</dbReference>
<feature type="transmembrane region" description="Helical" evidence="8">
    <location>
        <begin position="186"/>
        <end position="209"/>
    </location>
</feature>
<dbReference type="SUPFAM" id="SSF58104">
    <property type="entry name" value="Methyl-accepting chemotaxis protein (MCP) signaling domain"/>
    <property type="match status" value="1"/>
</dbReference>
<dbReference type="Gene3D" id="1.10.287.950">
    <property type="entry name" value="Methyl-accepting chemotaxis protein"/>
    <property type="match status" value="1"/>
</dbReference>
<dbReference type="GO" id="GO:0005886">
    <property type="term" value="C:plasma membrane"/>
    <property type="evidence" value="ECO:0007669"/>
    <property type="project" value="TreeGrafter"/>
</dbReference>
<evidence type="ECO:0000256" key="4">
    <source>
        <dbReference type="ARBA" id="ARBA00029447"/>
    </source>
</evidence>
<feature type="compositionally biased region" description="Low complexity" evidence="7">
    <location>
        <begin position="283"/>
        <end position="303"/>
    </location>
</feature>
<dbReference type="InterPro" id="IPR004089">
    <property type="entry name" value="MCPsignal_dom"/>
</dbReference>
<dbReference type="CDD" id="cd19411">
    <property type="entry name" value="MCP2201-like_sensor"/>
    <property type="match status" value="1"/>
</dbReference>
<dbReference type="EMBL" id="SRMF01000001">
    <property type="protein sequence ID" value="TGG95787.1"/>
    <property type="molecule type" value="Genomic_DNA"/>
</dbReference>
<organism evidence="11 12">
    <name type="scientific">Natronospirillum operosum</name>
    <dbReference type="NCBI Taxonomy" id="2759953"/>
    <lineage>
        <taxon>Bacteria</taxon>
        <taxon>Pseudomonadati</taxon>
        <taxon>Pseudomonadota</taxon>
        <taxon>Gammaproteobacteria</taxon>
        <taxon>Oceanospirillales</taxon>
        <taxon>Natronospirillaceae</taxon>
        <taxon>Natronospirillum</taxon>
    </lineage>
</organism>
<keyword evidence="12" id="KW-1185">Reference proteome</keyword>
<dbReference type="InterPro" id="IPR004090">
    <property type="entry name" value="Chemotax_Me-accpt_rcpt"/>
</dbReference>
<dbReference type="PANTHER" id="PTHR43531:SF11">
    <property type="entry name" value="METHYL-ACCEPTING CHEMOTAXIS PROTEIN 3"/>
    <property type="match status" value="1"/>
</dbReference>
<keyword evidence="8" id="KW-0472">Membrane</keyword>
<dbReference type="InterPro" id="IPR051310">
    <property type="entry name" value="MCP_chemotaxis"/>
</dbReference>
<sequence>MFKNLKIGTRLGIAFGAVLLLLATVAVVSAERLLTVDRMVENLTGPQMTRVDLGNEIRVMNLNNARASLNLLLTTDPNEVDRLNRQVAEVSGRMNTAYDELDQLTVFPEGRARLNAVQDARQAYAQSRQQVFDVLDSGDREAASSLWITETAYELDHYVDAIQHFLDFQDQMIAEAGVATTRLVEVAMVIVAVLSVIALLIGLAFAWLITLGITRPLTVAVNAARQLADGDMTVRINATSRDETGQLLAAMEAMVRKLSQVISEVRAGADNLASASEEVNATSQSLSQASSEQASSVEETSASMEQMTASISQNTENASMTDGMASKAAKEAGEGGEAVDKTVTAMKSIAEKISIIDDIAYQTNLLALNAAIEAARAGEHGKGFAVVAAEVRKLAERSQIAAQEIGEVAGSSVELAERAGRLLNEMVPSIQKTSDLVQEIAAASSEQSSGVEQINGAMEQLNQITQQNASASEELAATSEEMSSQAEQLQQAMGFFRVNDAQPTRLEPASNSQAARPRKAREEAEPTVDGDEFDASTYVRF</sequence>
<comment type="similarity">
    <text evidence="4">Belongs to the methyl-accepting chemotaxis (MCP) protein family.</text>
</comment>
<feature type="compositionally biased region" description="Polar residues" evidence="7">
    <location>
        <begin position="304"/>
        <end position="320"/>
    </location>
</feature>
<dbReference type="Proteomes" id="UP000297475">
    <property type="component" value="Unassembled WGS sequence"/>
</dbReference>
<feature type="compositionally biased region" description="Acidic residues" evidence="7">
    <location>
        <begin position="525"/>
        <end position="534"/>
    </location>
</feature>
<keyword evidence="8" id="KW-0812">Transmembrane</keyword>
<proteinExistence type="inferred from homology"/>
<dbReference type="Pfam" id="PF00672">
    <property type="entry name" value="HAMP"/>
    <property type="match status" value="1"/>
</dbReference>
<name>A0A4Z0WJ13_9GAMM</name>
<evidence type="ECO:0000256" key="7">
    <source>
        <dbReference type="SAM" id="MobiDB-lite"/>
    </source>
</evidence>
<evidence type="ECO:0000313" key="11">
    <source>
        <dbReference type="EMBL" id="TGG95787.1"/>
    </source>
</evidence>
<dbReference type="InterPro" id="IPR024478">
    <property type="entry name" value="HlyB_4HB_MCP"/>
</dbReference>
<dbReference type="PRINTS" id="PR00260">
    <property type="entry name" value="CHEMTRNSDUCR"/>
</dbReference>
<evidence type="ECO:0000256" key="1">
    <source>
        <dbReference type="ARBA" id="ARBA00004370"/>
    </source>
</evidence>
<evidence type="ECO:0000256" key="6">
    <source>
        <dbReference type="SAM" id="Coils"/>
    </source>
</evidence>
<dbReference type="GO" id="GO:0004888">
    <property type="term" value="F:transmembrane signaling receptor activity"/>
    <property type="evidence" value="ECO:0007669"/>
    <property type="project" value="InterPro"/>
</dbReference>
<comment type="subcellular location">
    <subcellularLocation>
        <location evidence="1">Membrane</location>
    </subcellularLocation>
</comment>
<evidence type="ECO:0000256" key="5">
    <source>
        <dbReference type="PROSITE-ProRule" id="PRU00284"/>
    </source>
</evidence>
<keyword evidence="8" id="KW-1133">Transmembrane helix</keyword>
<evidence type="ECO:0000313" key="12">
    <source>
        <dbReference type="Proteomes" id="UP000297475"/>
    </source>
</evidence>
<evidence type="ECO:0000256" key="3">
    <source>
        <dbReference type="ARBA" id="ARBA00023224"/>
    </source>
</evidence>
<accession>A0A4Z0WJ13</accession>
<feature type="domain" description="HAMP" evidence="10">
    <location>
        <begin position="211"/>
        <end position="263"/>
    </location>
</feature>
<dbReference type="InterPro" id="IPR003660">
    <property type="entry name" value="HAMP_dom"/>
</dbReference>